<feature type="transmembrane region" description="Helical" evidence="6">
    <location>
        <begin position="100"/>
        <end position="123"/>
    </location>
</feature>
<proteinExistence type="predicted"/>
<dbReference type="OrthoDB" id="2602718at2"/>
<evidence type="ECO:0000313" key="8">
    <source>
        <dbReference type="Proteomes" id="UP000180098"/>
    </source>
</evidence>
<organism evidence="7 8">
    <name type="scientific">Anaerobacillus arseniciselenatis</name>
    <dbReference type="NCBI Taxonomy" id="85682"/>
    <lineage>
        <taxon>Bacteria</taxon>
        <taxon>Bacillati</taxon>
        <taxon>Bacillota</taxon>
        <taxon>Bacilli</taxon>
        <taxon>Bacillales</taxon>
        <taxon>Bacillaceae</taxon>
        <taxon>Anaerobacillus</taxon>
    </lineage>
</organism>
<evidence type="ECO:0000256" key="6">
    <source>
        <dbReference type="SAM" id="Phobius"/>
    </source>
</evidence>
<comment type="caution">
    <text evidence="7">The sequence shown here is derived from an EMBL/GenBank/DDBJ whole genome shotgun (WGS) entry which is preliminary data.</text>
</comment>
<keyword evidence="8" id="KW-1185">Reference proteome</keyword>
<evidence type="ECO:0000313" key="7">
    <source>
        <dbReference type="EMBL" id="OIJ14615.1"/>
    </source>
</evidence>
<feature type="transmembrane region" description="Helical" evidence="6">
    <location>
        <begin position="48"/>
        <end position="69"/>
    </location>
</feature>
<feature type="transmembrane region" description="Helical" evidence="6">
    <location>
        <begin position="7"/>
        <end position="28"/>
    </location>
</feature>
<name>A0A1S2LTB5_9BACI</name>
<accession>A0A1S2LTB5</accession>
<dbReference type="EMBL" id="MLQQ01000005">
    <property type="protein sequence ID" value="OIJ14615.1"/>
    <property type="molecule type" value="Genomic_DNA"/>
</dbReference>
<dbReference type="RefSeq" id="WP_071312496.1">
    <property type="nucleotide sequence ID" value="NZ_MLQQ01000005.1"/>
</dbReference>
<dbReference type="AlphaFoldDB" id="A0A1S2LTB5"/>
<keyword evidence="4 6" id="KW-1133">Transmembrane helix</keyword>
<dbReference type="GO" id="GO:0005886">
    <property type="term" value="C:plasma membrane"/>
    <property type="evidence" value="ECO:0007669"/>
    <property type="project" value="UniProtKB-SubCell"/>
</dbReference>
<dbReference type="InterPro" id="IPR003740">
    <property type="entry name" value="YitT"/>
</dbReference>
<protein>
    <recommendedName>
        <fullName evidence="9">YitT family protein</fullName>
    </recommendedName>
</protein>
<feature type="transmembrane region" description="Helical" evidence="6">
    <location>
        <begin position="143"/>
        <end position="164"/>
    </location>
</feature>
<evidence type="ECO:0008006" key="9">
    <source>
        <dbReference type="Google" id="ProtNLM"/>
    </source>
</evidence>
<dbReference type="PANTHER" id="PTHR33545">
    <property type="entry name" value="UPF0750 MEMBRANE PROTEIN YITT-RELATED"/>
    <property type="match status" value="1"/>
</dbReference>
<gene>
    <name evidence="7" type="ORF">BKP35_06080</name>
</gene>
<keyword evidence="5 6" id="KW-0472">Membrane</keyword>
<dbReference type="Pfam" id="PF02588">
    <property type="entry name" value="YitT_membrane"/>
    <property type="match status" value="1"/>
</dbReference>
<evidence type="ECO:0000256" key="1">
    <source>
        <dbReference type="ARBA" id="ARBA00004651"/>
    </source>
</evidence>
<dbReference type="Proteomes" id="UP000180098">
    <property type="component" value="Unassembled WGS sequence"/>
</dbReference>
<evidence type="ECO:0000256" key="2">
    <source>
        <dbReference type="ARBA" id="ARBA00022475"/>
    </source>
</evidence>
<keyword evidence="2" id="KW-1003">Cell membrane</keyword>
<comment type="subcellular location">
    <subcellularLocation>
        <location evidence="1">Cell membrane</location>
        <topology evidence="1">Multi-pass membrane protein</topology>
    </subcellularLocation>
</comment>
<reference evidence="7 8" key="1">
    <citation type="submission" date="2016-10" db="EMBL/GenBank/DDBJ databases">
        <title>Draft genome sequences of four alkaliphilic bacteria belonging to the Anaerobacillus genus.</title>
        <authorList>
            <person name="Bassil N.M."/>
            <person name="Lloyd J.R."/>
        </authorList>
    </citation>
    <scope>NUCLEOTIDE SEQUENCE [LARGE SCALE GENOMIC DNA]</scope>
    <source>
        <strain evidence="7 8">DSM 15340</strain>
    </source>
</reference>
<evidence type="ECO:0000256" key="5">
    <source>
        <dbReference type="ARBA" id="ARBA00023136"/>
    </source>
</evidence>
<evidence type="ECO:0000256" key="4">
    <source>
        <dbReference type="ARBA" id="ARBA00022989"/>
    </source>
</evidence>
<feature type="transmembrane region" description="Helical" evidence="6">
    <location>
        <begin position="170"/>
        <end position="189"/>
    </location>
</feature>
<dbReference type="InterPro" id="IPR051461">
    <property type="entry name" value="UPF0750_membrane"/>
</dbReference>
<evidence type="ECO:0000256" key="3">
    <source>
        <dbReference type="ARBA" id="ARBA00022692"/>
    </source>
</evidence>
<keyword evidence="3 6" id="KW-0812">Transmembrane</keyword>
<feature type="transmembrane region" description="Helical" evidence="6">
    <location>
        <begin position="76"/>
        <end position="94"/>
    </location>
</feature>
<dbReference type="PANTHER" id="PTHR33545:SF5">
    <property type="entry name" value="UPF0750 MEMBRANE PROTEIN YITT"/>
    <property type="match status" value="1"/>
</dbReference>
<sequence>MNDTKRLLAILAGSFIISFGVNNFFVPFHILDGGMIGLGLILHYKFDVSIGITIIILSVPIYIAAWIWYRTFFYNSIVGFVVSSLFIDVFQWLTFDVEHIHPLVGALVGGVLLGIGVGVMFLYDISTGGFDLLAQMIADFIRANVGIIIFFFDLMVVFLGFTVITFDELILSVIAVTATGVATTLIVMFRWENT</sequence>